<proteinExistence type="predicted"/>
<dbReference type="EMBL" id="JBHSJG010000036">
    <property type="protein sequence ID" value="MFC4988774.1"/>
    <property type="molecule type" value="Genomic_DNA"/>
</dbReference>
<reference evidence="1 2" key="1">
    <citation type="journal article" date="2019" name="Int. J. Syst. Evol. Microbiol.">
        <title>The Global Catalogue of Microorganisms (GCM) 10K type strain sequencing project: providing services to taxonomists for standard genome sequencing and annotation.</title>
        <authorList>
            <consortium name="The Broad Institute Genomics Platform"/>
            <consortium name="The Broad Institute Genome Sequencing Center for Infectious Disease"/>
            <person name="Wu L."/>
            <person name="Ma J."/>
        </authorList>
    </citation>
    <scope>NUCLEOTIDE SEQUENCE [LARGE SCALE GENOMIC DNA]</scope>
    <source>
        <strain evidence="1 2">CGMCC 1.15824</strain>
    </source>
</reference>
<dbReference type="AlphaFoldDB" id="A0ABD5QGT6"/>
<protein>
    <submittedName>
        <fullName evidence="1">Uncharacterized protein</fullName>
    </submittedName>
</protein>
<sequence>MNRRTLLRAGTALPLAALAGCLGSIQDLRLSTPVTLRIENESDDNRNVVIVAHTVDDDRQTYDEAVSAPPEQSASVGHLSDEEQHLRVELVDESGEEPESGEVIASEETFIGADTRSVVVYVSTEDVRVEVNRRD</sequence>
<name>A0ABD5QGT6_9EURY</name>
<evidence type="ECO:0000313" key="2">
    <source>
        <dbReference type="Proteomes" id="UP001595925"/>
    </source>
</evidence>
<comment type="caution">
    <text evidence="1">The sequence shown here is derived from an EMBL/GenBank/DDBJ whole genome shotgun (WGS) entry which is preliminary data.</text>
</comment>
<dbReference type="PROSITE" id="PS51257">
    <property type="entry name" value="PROKAR_LIPOPROTEIN"/>
    <property type="match status" value="1"/>
</dbReference>
<organism evidence="1 2">
    <name type="scientific">Saliphagus infecundisoli</name>
    <dbReference type="NCBI Taxonomy" id="1849069"/>
    <lineage>
        <taxon>Archaea</taxon>
        <taxon>Methanobacteriati</taxon>
        <taxon>Methanobacteriota</taxon>
        <taxon>Stenosarchaea group</taxon>
        <taxon>Halobacteria</taxon>
        <taxon>Halobacteriales</taxon>
        <taxon>Natrialbaceae</taxon>
        <taxon>Saliphagus</taxon>
    </lineage>
</organism>
<gene>
    <name evidence="1" type="ORF">ACFPFO_13570</name>
</gene>
<accession>A0ABD5QGT6</accession>
<evidence type="ECO:0000313" key="1">
    <source>
        <dbReference type="EMBL" id="MFC4988774.1"/>
    </source>
</evidence>
<dbReference type="RefSeq" id="WP_224827486.1">
    <property type="nucleotide sequence ID" value="NZ_JAIVEF010000001.1"/>
</dbReference>
<keyword evidence="2" id="KW-1185">Reference proteome</keyword>
<dbReference type="Proteomes" id="UP001595925">
    <property type="component" value="Unassembled WGS sequence"/>
</dbReference>